<dbReference type="PROSITE" id="PS01238">
    <property type="entry name" value="GDA1_CD39_NTPASE"/>
    <property type="match status" value="1"/>
</dbReference>
<feature type="active site" description="Proton acceptor" evidence="3">
    <location>
        <position position="174"/>
    </location>
</feature>
<dbReference type="PANTHER" id="PTHR11782:SF121">
    <property type="entry name" value="NUCLEOSIDE-DIPHOSPHATASE MIG-23"/>
    <property type="match status" value="1"/>
</dbReference>
<organism evidence="6 7">
    <name type="scientific">Erysiphe pulchra</name>
    <dbReference type="NCBI Taxonomy" id="225359"/>
    <lineage>
        <taxon>Eukaryota</taxon>
        <taxon>Fungi</taxon>
        <taxon>Dikarya</taxon>
        <taxon>Ascomycota</taxon>
        <taxon>Pezizomycotina</taxon>
        <taxon>Leotiomycetes</taxon>
        <taxon>Erysiphales</taxon>
        <taxon>Erysiphaceae</taxon>
        <taxon>Erysiphe</taxon>
    </lineage>
</organism>
<dbReference type="GO" id="GO:0006256">
    <property type="term" value="P:UDP catabolic process"/>
    <property type="evidence" value="ECO:0007669"/>
    <property type="project" value="TreeGrafter"/>
</dbReference>
<dbReference type="GO" id="GO:0005794">
    <property type="term" value="C:Golgi apparatus"/>
    <property type="evidence" value="ECO:0007669"/>
    <property type="project" value="TreeGrafter"/>
</dbReference>
<dbReference type="Gene3D" id="3.30.420.150">
    <property type="entry name" value="Exopolyphosphatase. Domain 2"/>
    <property type="match status" value="1"/>
</dbReference>
<evidence type="ECO:0000256" key="3">
    <source>
        <dbReference type="PIRSR" id="PIRSR600407-1"/>
    </source>
</evidence>
<keyword evidence="2 5" id="KW-0378">Hydrolase</keyword>
<keyword evidence="7" id="KW-1185">Reference proteome</keyword>
<dbReference type="EMBL" id="PEDP01000015">
    <property type="protein sequence ID" value="POS88266.1"/>
    <property type="molecule type" value="Genomic_DNA"/>
</dbReference>
<dbReference type="InterPro" id="IPR000407">
    <property type="entry name" value="GDA1_CD39_NTPase"/>
</dbReference>
<dbReference type="GO" id="GO:0004382">
    <property type="term" value="F:GDP phosphatase activity"/>
    <property type="evidence" value="ECO:0007669"/>
    <property type="project" value="TreeGrafter"/>
</dbReference>
<gene>
    <name evidence="6" type="ORF">EPUL_000612</name>
</gene>
<proteinExistence type="inferred from homology"/>
<dbReference type="GO" id="GO:0005524">
    <property type="term" value="F:ATP binding"/>
    <property type="evidence" value="ECO:0007669"/>
    <property type="project" value="UniProtKB-KW"/>
</dbReference>
<dbReference type="GO" id="GO:0046036">
    <property type="term" value="P:CTP metabolic process"/>
    <property type="evidence" value="ECO:0007669"/>
    <property type="project" value="TreeGrafter"/>
</dbReference>
<dbReference type="GO" id="GO:0016020">
    <property type="term" value="C:membrane"/>
    <property type="evidence" value="ECO:0007669"/>
    <property type="project" value="TreeGrafter"/>
</dbReference>
<comment type="caution">
    <text evidence="6">The sequence shown here is derived from an EMBL/GenBank/DDBJ whole genome shotgun (WGS) entry which is preliminary data.</text>
</comment>
<dbReference type="GO" id="GO:0045134">
    <property type="term" value="F:UDP phosphatase activity"/>
    <property type="evidence" value="ECO:0007669"/>
    <property type="project" value="TreeGrafter"/>
</dbReference>
<evidence type="ECO:0000256" key="2">
    <source>
        <dbReference type="ARBA" id="ARBA00022801"/>
    </source>
</evidence>
<dbReference type="GO" id="GO:0017111">
    <property type="term" value="F:ribonucleoside triphosphate phosphatase activity"/>
    <property type="evidence" value="ECO:0007669"/>
    <property type="project" value="TreeGrafter"/>
</dbReference>
<evidence type="ECO:0000256" key="1">
    <source>
        <dbReference type="ARBA" id="ARBA00009283"/>
    </source>
</evidence>
<keyword evidence="4" id="KW-0067">ATP-binding</keyword>
<evidence type="ECO:0000313" key="7">
    <source>
        <dbReference type="Proteomes" id="UP000237438"/>
    </source>
</evidence>
<dbReference type="CDD" id="cd24039">
    <property type="entry name" value="ASKHA_NBD_YND1-like"/>
    <property type="match status" value="1"/>
</dbReference>
<protein>
    <recommendedName>
        <fullName evidence="8">Golgi apyrase</fullName>
    </recommendedName>
</protein>
<evidence type="ECO:0000313" key="6">
    <source>
        <dbReference type="EMBL" id="POS88266.1"/>
    </source>
</evidence>
<sequence length="1344" mass="150881">MQRLCNLERVSCAMSLNSDETEKAGSLCLAFRRWGVILDAGSSGTRVHVYRWLNTPRARYEAKNAIELNKLPDLQTKPGYSKKIQPGVSTFADHVTDVGPQHLQSLLDHALNIVPESQVHDTPFFLMATAGVRLLEPAKQKALLDEICFYTQKHTKFSLSNCQLHVQVISGETEGLYGWIAANYLLKGFETPNQGTHVKRNHTYGFLDMGGASAQIAFEPNITETEKHANDLKLLRLRTLDGKMSEYKVFTATWLGFGVNQARDRYVESLMDESYTKDAHELLDPCLPSGLKTSIDGIPVADKHQGTALVGTGLFDECLRKAYPLLDKDAPCVDQPCLLHGQHVPSIDWNINQFVGVSEYWYTMHAVFETVAKDEKYDFNSYQKLVRDFCSEEWEDIKLNVGERKWGYDFDIKTAQRLCFKASWLMTVLHDGIGIPRNIPRDLTPGLNETSIPILHENYEKFPNSFRPINKIGNMEVSWTVGKMLLYAAGQIPPSDFQALLVGFGPNYGEPGTFQEAGSNFNLIPEIGEEDSWTDAAEELAEKAHSRSTHGVVLFLMIFLLIGYIFRKRERRLRISRVVRRTRRSSSPPRNNRGLFYASSKYFGPLSSVNYDKVLDEEEFSAEFELGEAEIDDNEHSDSSRRSRIGLTSGRATSKVNVKMDSANLYFDGSSGPRLETSRANPACLPTISTYFYTRPVSISCLNEQQSFAISWVVKNFDHPNSNSQEASSSSSSPVETENTNIVVPLTWLNNYDRPLRAAELVVAGLPSLQALVNSKVSPLLKPSSQLSLHYSSQPSFQPPLHNPKVIMSDKSQLATPPDVILSNEQFNQLIRGLAAPSGASDYKDASTRGWFRPQELGYFDPKNETDQFVDSWIIKLFTTMFIPLQLELKQSPLESPKARKAELWYTEEISNTTRTGLKASIKNWCTELETPFRMSPGVALEKLEKLKYTISDVRRRKDPEEFVQNIVVLGKSAELCIHITAPTTCPTIEIQDMKGKMKVRGLGASLFDASQFVNLDFYLTTDKGLIAHFRREIHIVENLSALILLGMDIITPEKWQLDFGSNQLKLPQCSGITVSIITRSKSKTENIPVFTLEKVSLPPHTRMIIPVTNNRGKQVQLSLLDHDLVYEPACQESFTTFAHLVSDSLPSEIVQNDPSNTVQISAKRKLGEIVDVEKDAMYQVPEQLVYYLTQQSAKNTSRLRLLAKGGTLAAAAKKTSFALQAIRKVEKQIKIAVNKVQKLLVTTGVLARKNKKEYLKSCGSSPLNQKTLALFRELDKDFSCKTMEGNSSLRPPDLQQALDFLRRERASVPLEGSSSGFEISLGTQYLDPVAFPFDLECEGHDQD</sequence>
<keyword evidence="4" id="KW-0547">Nucleotide-binding</keyword>
<dbReference type="Proteomes" id="UP000237438">
    <property type="component" value="Unassembled WGS sequence"/>
</dbReference>
<name>A0A2S4Q1U6_9PEZI</name>
<evidence type="ECO:0000256" key="5">
    <source>
        <dbReference type="RuleBase" id="RU003833"/>
    </source>
</evidence>
<evidence type="ECO:0008006" key="8">
    <source>
        <dbReference type="Google" id="ProtNLM"/>
    </source>
</evidence>
<feature type="binding site" evidence="4">
    <location>
        <begin position="211"/>
        <end position="215"/>
    </location>
    <ligand>
        <name>ATP</name>
        <dbReference type="ChEBI" id="CHEBI:30616"/>
    </ligand>
</feature>
<dbReference type="PANTHER" id="PTHR11782">
    <property type="entry name" value="ADENOSINE/GUANOSINE DIPHOSPHATASE"/>
    <property type="match status" value="1"/>
</dbReference>
<reference evidence="6 7" key="1">
    <citation type="submission" date="2017-10" db="EMBL/GenBank/DDBJ databases">
        <title>Development of genomic resources for the powdery mildew, Erysiphe pulchra.</title>
        <authorList>
            <person name="Wadl P.A."/>
            <person name="Mack B.M."/>
            <person name="Moore G."/>
            <person name="Beltz S.B."/>
        </authorList>
    </citation>
    <scope>NUCLEOTIDE SEQUENCE [LARGE SCALE GENOMIC DNA]</scope>
    <source>
        <strain evidence="6">Cflorida</strain>
    </source>
</reference>
<dbReference type="Gene3D" id="3.30.420.40">
    <property type="match status" value="1"/>
</dbReference>
<dbReference type="Pfam" id="PF01150">
    <property type="entry name" value="GDA1_CD39"/>
    <property type="match status" value="1"/>
</dbReference>
<comment type="similarity">
    <text evidence="1 5">Belongs to the GDA1/CD39 NTPase family.</text>
</comment>
<dbReference type="STRING" id="225359.A0A2S4Q1U6"/>
<accession>A0A2S4Q1U6</accession>
<dbReference type="OrthoDB" id="6372431at2759"/>
<evidence type="ECO:0000256" key="4">
    <source>
        <dbReference type="PIRSR" id="PIRSR600407-2"/>
    </source>
</evidence>